<feature type="region of interest" description="Disordered" evidence="1">
    <location>
        <begin position="1"/>
        <end position="66"/>
    </location>
</feature>
<proteinExistence type="predicted"/>
<protein>
    <submittedName>
        <fullName evidence="4">Unannotated protein</fullName>
    </submittedName>
</protein>
<feature type="transmembrane region" description="Helical" evidence="2">
    <location>
        <begin position="243"/>
        <end position="276"/>
    </location>
</feature>
<feature type="transmembrane region" description="Helical" evidence="2">
    <location>
        <begin position="91"/>
        <end position="109"/>
    </location>
</feature>
<name>A0A6J7UP62_9ZZZZ</name>
<reference evidence="4" key="1">
    <citation type="submission" date="2020-05" db="EMBL/GenBank/DDBJ databases">
        <authorList>
            <person name="Chiriac C."/>
            <person name="Salcher M."/>
            <person name="Ghai R."/>
            <person name="Kavagutti S V."/>
        </authorList>
    </citation>
    <scope>NUCLEOTIDE SEQUENCE</scope>
</reference>
<dbReference type="InterPro" id="IPR010380">
    <property type="entry name" value="DUF975"/>
</dbReference>
<keyword evidence="2" id="KW-0812">Transmembrane</keyword>
<gene>
    <name evidence="3" type="ORF">UFOPK3046_02019</name>
    <name evidence="4" type="ORF">UFOPK4354_01438</name>
</gene>
<feature type="transmembrane region" description="Helical" evidence="2">
    <location>
        <begin position="178"/>
        <end position="209"/>
    </location>
</feature>
<dbReference type="PANTHER" id="PTHR40076">
    <property type="entry name" value="MEMBRANE PROTEIN-RELATED"/>
    <property type="match status" value="1"/>
</dbReference>
<dbReference type="PANTHER" id="PTHR40076:SF1">
    <property type="entry name" value="MEMBRANE PROTEIN"/>
    <property type="match status" value="1"/>
</dbReference>
<evidence type="ECO:0000313" key="4">
    <source>
        <dbReference type="EMBL" id="CAB5068234.1"/>
    </source>
</evidence>
<organism evidence="4">
    <name type="scientific">freshwater metagenome</name>
    <dbReference type="NCBI Taxonomy" id="449393"/>
    <lineage>
        <taxon>unclassified sequences</taxon>
        <taxon>metagenomes</taxon>
        <taxon>ecological metagenomes</taxon>
    </lineage>
</organism>
<evidence type="ECO:0000313" key="3">
    <source>
        <dbReference type="EMBL" id="CAB4825967.1"/>
    </source>
</evidence>
<sequence>MSDLPGTPPPPPGATPPPPASPPPPPGGFGGPPPPPPGGTPPPPGGFGGPPGGFTPPPAQPYGGGGEVPRLEVGAAIGYGWKKFTENVGPFIILMIAVFVAMFVAWLLLQVVNAAFNSITRSSDSSLVLLFGFLFWALSTAAYYLVAFLVQAGVLRAGLAVTRGETPEPSMLVATDNLLPFVLTTLLVGVGFLIGLLLCVLPGIIWLIFTAYAPLIALDKGTSPVDAIKGSIDWVKENFGEVFLILFLSYLVYIVGYCFCGIGALVSAPVALVAIVYSYRALNNETVVA</sequence>
<keyword evidence="2" id="KW-1133">Transmembrane helix</keyword>
<keyword evidence="2" id="KW-0472">Membrane</keyword>
<dbReference type="AlphaFoldDB" id="A0A6J7UP62"/>
<evidence type="ECO:0000256" key="2">
    <source>
        <dbReference type="SAM" id="Phobius"/>
    </source>
</evidence>
<evidence type="ECO:0000256" key="1">
    <source>
        <dbReference type="SAM" id="MobiDB-lite"/>
    </source>
</evidence>
<feature type="transmembrane region" description="Helical" evidence="2">
    <location>
        <begin position="129"/>
        <end position="157"/>
    </location>
</feature>
<accession>A0A6J7UP62</accession>
<dbReference type="EMBL" id="CAFAAQ010000273">
    <property type="protein sequence ID" value="CAB4825967.1"/>
    <property type="molecule type" value="Genomic_DNA"/>
</dbReference>
<feature type="compositionally biased region" description="Pro residues" evidence="1">
    <location>
        <begin position="1"/>
        <end position="45"/>
    </location>
</feature>
<dbReference type="EMBL" id="CAFBQW010000180">
    <property type="protein sequence ID" value="CAB5068234.1"/>
    <property type="molecule type" value="Genomic_DNA"/>
</dbReference>